<evidence type="ECO:0000313" key="2">
    <source>
        <dbReference type="EMBL" id="GAA0465736.1"/>
    </source>
</evidence>
<reference evidence="2" key="1">
    <citation type="journal article" date="2014" name="Int. J. Syst. Evol. Microbiol.">
        <title>Complete genome sequence of Corynebacterium casei LMG S-19264T (=DSM 44701T), isolated from a smear-ripened cheese.</title>
        <authorList>
            <consortium name="US DOE Joint Genome Institute (JGI-PGF)"/>
            <person name="Walter F."/>
            <person name="Albersmeier A."/>
            <person name="Kalinowski J."/>
            <person name="Ruckert C."/>
        </authorList>
    </citation>
    <scope>NUCLEOTIDE SEQUENCE</scope>
    <source>
        <strain evidence="2">JCM 12289</strain>
    </source>
</reference>
<feature type="transmembrane region" description="Helical" evidence="1">
    <location>
        <begin position="34"/>
        <end position="53"/>
    </location>
</feature>
<protein>
    <submittedName>
        <fullName evidence="2">Uncharacterized protein</fullName>
    </submittedName>
</protein>
<accession>A0AAV3SIK8</accession>
<dbReference type="Proteomes" id="UP000830542">
    <property type="component" value="Chromosome"/>
</dbReference>
<keyword evidence="1" id="KW-1133">Transmembrane helix</keyword>
<evidence type="ECO:0000256" key="1">
    <source>
        <dbReference type="SAM" id="Phobius"/>
    </source>
</evidence>
<dbReference type="Pfam" id="PF26161">
    <property type="entry name" value="DUF8044"/>
    <property type="match status" value="1"/>
</dbReference>
<keyword evidence="1" id="KW-0472">Membrane</keyword>
<evidence type="ECO:0000313" key="3">
    <source>
        <dbReference type="EMBL" id="UOO95215.1"/>
    </source>
</evidence>
<reference evidence="3" key="2">
    <citation type="submission" date="2022-04" db="EMBL/GenBank/DDBJ databases">
        <title>Sequencing and genomic assembly of Halococcus dombrowskii.</title>
        <authorList>
            <person name="Lim S.W."/>
            <person name="MacLea K.S."/>
        </authorList>
    </citation>
    <scope>NUCLEOTIDE SEQUENCE</scope>
    <source>
        <strain evidence="3">H4</strain>
    </source>
</reference>
<keyword evidence="1" id="KW-0812">Transmembrane</keyword>
<evidence type="ECO:0000313" key="5">
    <source>
        <dbReference type="Proteomes" id="UP001500962"/>
    </source>
</evidence>
<keyword evidence="4" id="KW-1185">Reference proteome</keyword>
<dbReference type="GeneID" id="71760282"/>
<reference evidence="2" key="3">
    <citation type="submission" date="2023-12" db="EMBL/GenBank/DDBJ databases">
        <authorList>
            <person name="Sun Q."/>
            <person name="Inoue M."/>
        </authorList>
    </citation>
    <scope>NUCLEOTIDE SEQUENCE</scope>
    <source>
        <strain evidence="2">JCM 12289</strain>
    </source>
</reference>
<evidence type="ECO:0000313" key="4">
    <source>
        <dbReference type="Proteomes" id="UP000830542"/>
    </source>
</evidence>
<feature type="transmembrane region" description="Helical" evidence="1">
    <location>
        <begin position="65"/>
        <end position="86"/>
    </location>
</feature>
<dbReference type="EMBL" id="CP095005">
    <property type="protein sequence ID" value="UOO95215.1"/>
    <property type="molecule type" value="Genomic_DNA"/>
</dbReference>
<sequence>MATRRRQRFIYAQTAWMLAAVVGLSVLGALSLELFFVVSLIGFLIVVELTAPFSVTPEWRSRLRWIVLVGLAGFAYIVVRRVLAILPEGVL</sequence>
<dbReference type="RefSeq" id="WP_244702636.1">
    <property type="nucleotide sequence ID" value="NZ_BAAADN010000034.1"/>
</dbReference>
<dbReference type="EMBL" id="BAAADN010000034">
    <property type="protein sequence ID" value="GAA0465736.1"/>
    <property type="molecule type" value="Genomic_DNA"/>
</dbReference>
<dbReference type="Proteomes" id="UP001500962">
    <property type="component" value="Unassembled WGS sequence"/>
</dbReference>
<proteinExistence type="predicted"/>
<gene>
    <name evidence="2" type="ORF">GCM10008985_23420</name>
    <name evidence="3" type="ORF">MUK72_00500</name>
</gene>
<organism evidence="2 5">
    <name type="scientific">Halococcus dombrowskii</name>
    <dbReference type="NCBI Taxonomy" id="179637"/>
    <lineage>
        <taxon>Archaea</taxon>
        <taxon>Methanobacteriati</taxon>
        <taxon>Methanobacteriota</taxon>
        <taxon>Stenosarchaea group</taxon>
        <taxon>Halobacteria</taxon>
        <taxon>Halobacteriales</taxon>
        <taxon>Halococcaceae</taxon>
        <taxon>Halococcus</taxon>
    </lineage>
</organism>
<name>A0AAV3SIK8_HALDO</name>
<dbReference type="InterPro" id="IPR058357">
    <property type="entry name" value="DUF8044"/>
</dbReference>
<feature type="transmembrane region" description="Helical" evidence="1">
    <location>
        <begin position="9"/>
        <end position="28"/>
    </location>
</feature>
<dbReference type="KEGG" id="hdo:MUK72_00500"/>
<dbReference type="AlphaFoldDB" id="A0AAV3SIK8"/>